<dbReference type="FunFam" id="3.30.470.30:FF:000001">
    <property type="entry name" value="DNA ligase"/>
    <property type="match status" value="1"/>
</dbReference>
<keyword evidence="8" id="KW-0862">Zinc</keyword>
<dbReference type="FunFam" id="1.10.150.20:FF:000007">
    <property type="entry name" value="DNA ligase"/>
    <property type="match status" value="1"/>
</dbReference>
<sequence>MNDPIISDGEYDVLFKELESLEQAHLELIHSESPTQRIGASPVTEFGTIQHQIPMLSLANAMTMDDLVAFNERAKKGLETNSITYIAEPKLDGLGVELVYKNGSLSHGSTRGDGFTGEDITHNLRTIRAIPLRLRTENSAVPSLLEVRGEVFIEKDGFSKLNQRQELDSKPVFANPRNAAAGSLRQLDPSVTATRPLSIYCYETGVIQGQSFDDHSSFLNALKTWGLPVNPLIQTVVDAAGLTTYHQELVKQRNDLPYEIDGTVFKINNYAQRNKLGTRSRSPRWAIAGKFKAQQATTVICDIDVQVGRTGALTPVAKLESVFVAGVTVTNATLHNQDEIERKDIRIGDTVLIERAGDVIPKVVKVVKDKRPQGTRPFHIPDTCPICKHQVYRSEGEAIWRCGNISCPRQVKGRIQHFASKLAMNIDGLGEKVVDQLVEEGYVNSIASLYSLNQDELAGLERLGEKSANNLIQAITGSKKTTFARFVFALGIRNVGEHVAKLFENYFSGDLSRFIQASTDELEALDGIGPVVAKNVVQFWADPSNKKIVYTCLDMGVTLAKVEKNEHQLFAGQVFVFTGALEKFNRKDAKDIVDALGGKITSSVSKNTQYVVAGIGAGSKLKKAEELGIPVLSEAEFLEMVKAS</sequence>
<dbReference type="SUPFAM" id="SSF50249">
    <property type="entry name" value="Nucleic acid-binding proteins"/>
    <property type="match status" value="1"/>
</dbReference>
<dbReference type="FunFam" id="2.40.50.140:FF:000012">
    <property type="entry name" value="DNA ligase"/>
    <property type="match status" value="1"/>
</dbReference>
<dbReference type="InterPro" id="IPR013839">
    <property type="entry name" value="DNAligase_adenylation"/>
</dbReference>
<dbReference type="Pfam" id="PF03120">
    <property type="entry name" value="OB_DNA_ligase"/>
    <property type="match status" value="1"/>
</dbReference>
<dbReference type="Pfam" id="PF03119">
    <property type="entry name" value="DNA_ligase_ZBD"/>
    <property type="match status" value="1"/>
</dbReference>
<proteinExistence type="inferred from homology"/>
<evidence type="ECO:0000256" key="11">
    <source>
        <dbReference type="ARBA" id="ARBA00023204"/>
    </source>
</evidence>
<dbReference type="SMART" id="SM00292">
    <property type="entry name" value="BRCT"/>
    <property type="match status" value="1"/>
</dbReference>
<dbReference type="Pfam" id="PF00533">
    <property type="entry name" value="BRCT"/>
    <property type="match status" value="1"/>
</dbReference>
<dbReference type="InterPro" id="IPR001357">
    <property type="entry name" value="BRCT_dom"/>
</dbReference>
<dbReference type="PANTHER" id="PTHR23389:SF9">
    <property type="entry name" value="DNA LIGASE"/>
    <property type="match status" value="1"/>
</dbReference>
<dbReference type="AlphaFoldDB" id="A0A381YHU6"/>
<dbReference type="PROSITE" id="PS01055">
    <property type="entry name" value="DNA_LIGASE_N1"/>
    <property type="match status" value="1"/>
</dbReference>
<dbReference type="SUPFAM" id="SSF52113">
    <property type="entry name" value="BRCT domain"/>
    <property type="match status" value="1"/>
</dbReference>
<dbReference type="GO" id="GO:0003911">
    <property type="term" value="F:DNA ligase (NAD+) activity"/>
    <property type="evidence" value="ECO:0007669"/>
    <property type="project" value="UniProtKB-EC"/>
</dbReference>
<dbReference type="InterPro" id="IPR036420">
    <property type="entry name" value="BRCT_dom_sf"/>
</dbReference>
<dbReference type="EC" id="6.5.1.2" evidence="3"/>
<dbReference type="InterPro" id="IPR001679">
    <property type="entry name" value="DNA_ligase"/>
</dbReference>
<evidence type="ECO:0000256" key="6">
    <source>
        <dbReference type="ARBA" id="ARBA00022723"/>
    </source>
</evidence>
<evidence type="ECO:0000256" key="3">
    <source>
        <dbReference type="ARBA" id="ARBA00012722"/>
    </source>
</evidence>
<dbReference type="SUPFAM" id="SSF56091">
    <property type="entry name" value="DNA ligase/mRNA capping enzyme, catalytic domain"/>
    <property type="match status" value="1"/>
</dbReference>
<dbReference type="PIRSF" id="PIRSF001604">
    <property type="entry name" value="LigA"/>
    <property type="match status" value="1"/>
</dbReference>
<evidence type="ECO:0000256" key="7">
    <source>
        <dbReference type="ARBA" id="ARBA00022763"/>
    </source>
</evidence>
<evidence type="ECO:0000259" key="13">
    <source>
        <dbReference type="PROSITE" id="PS50172"/>
    </source>
</evidence>
<keyword evidence="5" id="KW-0235">DNA replication</keyword>
<feature type="domain" description="BRCT" evidence="13">
    <location>
        <begin position="565"/>
        <end position="644"/>
    </location>
</feature>
<organism evidence="14">
    <name type="scientific">marine metagenome</name>
    <dbReference type="NCBI Taxonomy" id="408172"/>
    <lineage>
        <taxon>unclassified sequences</taxon>
        <taxon>metagenomes</taxon>
        <taxon>ecological metagenomes</taxon>
    </lineage>
</organism>
<dbReference type="InterPro" id="IPR010994">
    <property type="entry name" value="RuvA_2-like"/>
</dbReference>
<comment type="function">
    <text evidence="2">DNA ligase that catalyzes the formation of phosphodiester linkages between 5'-phosphoryl and 3'-hydroxyl groups in double-stranded DNA using NAD as a coenzyme and as the energy source for the reaction. It is essential for DNA replication and repair of damaged DNA.</text>
</comment>
<dbReference type="EMBL" id="UINC01018176">
    <property type="protein sequence ID" value="SVA76093.1"/>
    <property type="molecule type" value="Genomic_DNA"/>
</dbReference>
<dbReference type="PANTHER" id="PTHR23389">
    <property type="entry name" value="CHROMOSOME TRANSMISSION FIDELITY FACTOR 18"/>
    <property type="match status" value="1"/>
</dbReference>
<evidence type="ECO:0000256" key="9">
    <source>
        <dbReference type="ARBA" id="ARBA00022842"/>
    </source>
</evidence>
<evidence type="ECO:0000256" key="4">
    <source>
        <dbReference type="ARBA" id="ARBA00022598"/>
    </source>
</evidence>
<dbReference type="PROSITE" id="PS01056">
    <property type="entry name" value="DNA_LIGASE_N2"/>
    <property type="match status" value="1"/>
</dbReference>
<dbReference type="Pfam" id="PF14520">
    <property type="entry name" value="HHH_5"/>
    <property type="match status" value="1"/>
</dbReference>
<dbReference type="Gene3D" id="6.20.10.30">
    <property type="match status" value="1"/>
</dbReference>
<dbReference type="Gene3D" id="1.10.287.610">
    <property type="entry name" value="Helix hairpin bin"/>
    <property type="match status" value="1"/>
</dbReference>
<dbReference type="Gene3D" id="3.30.470.30">
    <property type="entry name" value="DNA ligase/mRNA capping enzyme"/>
    <property type="match status" value="1"/>
</dbReference>
<dbReference type="Gene3D" id="2.40.50.140">
    <property type="entry name" value="Nucleic acid-binding proteins"/>
    <property type="match status" value="1"/>
</dbReference>
<comment type="catalytic activity">
    <reaction evidence="12">
        <text>NAD(+) + (deoxyribonucleotide)n-3'-hydroxyl + 5'-phospho-(deoxyribonucleotide)m = (deoxyribonucleotide)n+m + AMP + beta-nicotinamide D-nucleotide.</text>
        <dbReference type="EC" id="6.5.1.2"/>
    </reaction>
</comment>
<dbReference type="Gene3D" id="1.10.150.20">
    <property type="entry name" value="5' to 3' exonuclease, C-terminal subdomain"/>
    <property type="match status" value="2"/>
</dbReference>
<keyword evidence="4" id="KW-0436">Ligase</keyword>
<dbReference type="SMART" id="SM00278">
    <property type="entry name" value="HhH1"/>
    <property type="match status" value="4"/>
</dbReference>
<dbReference type="CDD" id="cd17748">
    <property type="entry name" value="BRCT_DNA_ligase_like"/>
    <property type="match status" value="1"/>
</dbReference>
<dbReference type="Pfam" id="PF12826">
    <property type="entry name" value="HHH_2"/>
    <property type="match status" value="1"/>
</dbReference>
<evidence type="ECO:0000256" key="8">
    <source>
        <dbReference type="ARBA" id="ARBA00022833"/>
    </source>
</evidence>
<dbReference type="GO" id="GO:0006281">
    <property type="term" value="P:DNA repair"/>
    <property type="evidence" value="ECO:0007669"/>
    <property type="project" value="UniProtKB-KW"/>
</dbReference>
<dbReference type="InterPro" id="IPR018239">
    <property type="entry name" value="DNA_ligase_AS"/>
</dbReference>
<dbReference type="InterPro" id="IPR041663">
    <property type="entry name" value="DisA/LigA_HHH"/>
</dbReference>
<dbReference type="Pfam" id="PF01653">
    <property type="entry name" value="DNA_ligase_aden"/>
    <property type="match status" value="1"/>
</dbReference>
<dbReference type="InterPro" id="IPR013840">
    <property type="entry name" value="DNAligase_N"/>
</dbReference>
<protein>
    <recommendedName>
        <fullName evidence="3">DNA ligase (NAD(+))</fullName>
        <ecNumber evidence="3">6.5.1.2</ecNumber>
    </recommendedName>
</protein>
<dbReference type="GO" id="GO:0006260">
    <property type="term" value="P:DNA replication"/>
    <property type="evidence" value="ECO:0007669"/>
    <property type="project" value="UniProtKB-KW"/>
</dbReference>
<gene>
    <name evidence="14" type="ORF">METZ01_LOCUS128947</name>
</gene>
<dbReference type="SUPFAM" id="SSF47781">
    <property type="entry name" value="RuvA domain 2-like"/>
    <property type="match status" value="1"/>
</dbReference>
<keyword evidence="6" id="KW-0479">Metal-binding</keyword>
<dbReference type="InterPro" id="IPR012340">
    <property type="entry name" value="NA-bd_OB-fold"/>
</dbReference>
<dbReference type="PROSITE" id="PS50172">
    <property type="entry name" value="BRCT"/>
    <property type="match status" value="1"/>
</dbReference>
<dbReference type="NCBIfam" id="NF005932">
    <property type="entry name" value="PRK07956.1"/>
    <property type="match status" value="1"/>
</dbReference>
<dbReference type="HAMAP" id="MF_01588">
    <property type="entry name" value="DNA_ligase_A"/>
    <property type="match status" value="1"/>
</dbReference>
<reference evidence="14" key="1">
    <citation type="submission" date="2018-05" db="EMBL/GenBank/DDBJ databases">
        <authorList>
            <person name="Lanie J.A."/>
            <person name="Ng W.-L."/>
            <person name="Kazmierczak K.M."/>
            <person name="Andrzejewski T.M."/>
            <person name="Davidsen T.M."/>
            <person name="Wayne K.J."/>
            <person name="Tettelin H."/>
            <person name="Glass J.I."/>
            <person name="Rusch D."/>
            <person name="Podicherti R."/>
            <person name="Tsui H.-C.T."/>
            <person name="Winkler M.E."/>
        </authorList>
    </citation>
    <scope>NUCLEOTIDE SEQUENCE</scope>
</reference>
<evidence type="ECO:0000256" key="10">
    <source>
        <dbReference type="ARBA" id="ARBA00023027"/>
    </source>
</evidence>
<keyword evidence="7" id="KW-0227">DNA damage</keyword>
<accession>A0A381YHU6</accession>
<dbReference type="NCBIfam" id="TIGR00575">
    <property type="entry name" value="dnlj"/>
    <property type="match status" value="1"/>
</dbReference>
<dbReference type="InterPro" id="IPR033136">
    <property type="entry name" value="DNA_ligase_CS"/>
</dbReference>
<dbReference type="SMART" id="SM00532">
    <property type="entry name" value="LIGANc"/>
    <property type="match status" value="1"/>
</dbReference>
<dbReference type="GO" id="GO:0005829">
    <property type="term" value="C:cytosol"/>
    <property type="evidence" value="ECO:0007669"/>
    <property type="project" value="TreeGrafter"/>
</dbReference>
<evidence type="ECO:0000256" key="12">
    <source>
        <dbReference type="ARBA" id="ARBA00034005"/>
    </source>
</evidence>
<dbReference type="GO" id="GO:0046872">
    <property type="term" value="F:metal ion binding"/>
    <property type="evidence" value="ECO:0007669"/>
    <property type="project" value="UniProtKB-KW"/>
</dbReference>
<keyword evidence="9" id="KW-0460">Magnesium</keyword>
<evidence type="ECO:0000256" key="2">
    <source>
        <dbReference type="ARBA" id="ARBA00004067"/>
    </source>
</evidence>
<dbReference type="InterPro" id="IPR004150">
    <property type="entry name" value="NAD_DNA_ligase_OB"/>
</dbReference>
<dbReference type="Gene3D" id="3.40.50.10190">
    <property type="entry name" value="BRCT domain"/>
    <property type="match status" value="1"/>
</dbReference>
<evidence type="ECO:0000256" key="1">
    <source>
        <dbReference type="ARBA" id="ARBA00001946"/>
    </source>
</evidence>
<name>A0A381YHU6_9ZZZZ</name>
<keyword evidence="11" id="KW-0234">DNA repair</keyword>
<dbReference type="InterPro" id="IPR004149">
    <property type="entry name" value="Znf_DNAligase_C4"/>
</dbReference>
<dbReference type="InterPro" id="IPR003583">
    <property type="entry name" value="Hlx-hairpin-Hlx_DNA-bd_motif"/>
</dbReference>
<comment type="cofactor">
    <cofactor evidence="1">
        <name>Mg(2+)</name>
        <dbReference type="ChEBI" id="CHEBI:18420"/>
    </cofactor>
</comment>
<evidence type="ECO:0000256" key="5">
    <source>
        <dbReference type="ARBA" id="ARBA00022705"/>
    </source>
</evidence>
<keyword evidence="10" id="KW-0520">NAD</keyword>
<dbReference type="CDD" id="cd00114">
    <property type="entry name" value="LIGANc"/>
    <property type="match status" value="1"/>
</dbReference>
<evidence type="ECO:0000313" key="14">
    <source>
        <dbReference type="EMBL" id="SVA76093.1"/>
    </source>
</evidence>
<dbReference type="GO" id="GO:0003677">
    <property type="term" value="F:DNA binding"/>
    <property type="evidence" value="ECO:0007669"/>
    <property type="project" value="InterPro"/>
</dbReference>